<name>A0A2K9LJ59_9GAMM</name>
<protein>
    <recommendedName>
        <fullName evidence="4">Phosphate ABC transporter substrate-binding protein</fullName>
    </recommendedName>
</protein>
<sequence length="141" mass="15479">MKRIISLVCPLIMMMALNLAYAEVVVVVSKDNPTSALTTNQVSLIFLGKLKQFPDGRSAIPLDMPNDIPVRDEFYLQSTGKSDSQVRSYWSRLIFTGGGVPPKVAMSEEDMLRLVADNPNTVGYVNADQVGDGVKVVWSTK</sequence>
<gene>
    <name evidence="2" type="ORF">Kalk_07580</name>
</gene>
<proteinExistence type="predicted"/>
<dbReference type="OrthoDB" id="5368544at2"/>
<keyword evidence="3" id="KW-1185">Reference proteome</keyword>
<evidence type="ECO:0000256" key="1">
    <source>
        <dbReference type="SAM" id="SignalP"/>
    </source>
</evidence>
<evidence type="ECO:0008006" key="4">
    <source>
        <dbReference type="Google" id="ProtNLM"/>
    </source>
</evidence>
<accession>A0A2K9LJ59</accession>
<feature type="signal peptide" evidence="1">
    <location>
        <begin position="1"/>
        <end position="22"/>
    </location>
</feature>
<dbReference type="EMBL" id="CP022684">
    <property type="protein sequence ID" value="AUM12280.1"/>
    <property type="molecule type" value="Genomic_DNA"/>
</dbReference>
<dbReference type="Gene3D" id="3.40.190.10">
    <property type="entry name" value="Periplasmic binding protein-like II"/>
    <property type="match status" value="1"/>
</dbReference>
<dbReference type="RefSeq" id="WP_101893616.1">
    <property type="nucleotide sequence ID" value="NZ_CP022684.1"/>
</dbReference>
<dbReference type="KEGG" id="kak:Kalk_07580"/>
<evidence type="ECO:0000313" key="2">
    <source>
        <dbReference type="EMBL" id="AUM12280.1"/>
    </source>
</evidence>
<feature type="chain" id="PRO_5014914476" description="Phosphate ABC transporter substrate-binding protein" evidence="1">
    <location>
        <begin position="23"/>
        <end position="141"/>
    </location>
</feature>
<evidence type="ECO:0000313" key="3">
    <source>
        <dbReference type="Proteomes" id="UP000235116"/>
    </source>
</evidence>
<dbReference type="SUPFAM" id="SSF53850">
    <property type="entry name" value="Periplasmic binding protein-like II"/>
    <property type="match status" value="1"/>
</dbReference>
<reference evidence="3" key="1">
    <citation type="submission" date="2017-08" db="EMBL/GenBank/DDBJ databases">
        <title>Direct submision.</title>
        <authorList>
            <person name="Kim S.-J."/>
            <person name="Rhee S.-K."/>
        </authorList>
    </citation>
    <scope>NUCLEOTIDE SEQUENCE [LARGE SCALE GENOMIC DNA]</scope>
    <source>
        <strain evidence="3">GI5</strain>
    </source>
</reference>
<dbReference type="AlphaFoldDB" id="A0A2K9LJ59"/>
<organism evidence="2 3">
    <name type="scientific">Ketobacter alkanivorans</name>
    <dbReference type="NCBI Taxonomy" id="1917421"/>
    <lineage>
        <taxon>Bacteria</taxon>
        <taxon>Pseudomonadati</taxon>
        <taxon>Pseudomonadota</taxon>
        <taxon>Gammaproteobacteria</taxon>
        <taxon>Pseudomonadales</taxon>
        <taxon>Ketobacteraceae</taxon>
        <taxon>Ketobacter</taxon>
    </lineage>
</organism>
<keyword evidence="1" id="KW-0732">Signal</keyword>
<dbReference type="Proteomes" id="UP000235116">
    <property type="component" value="Chromosome"/>
</dbReference>